<name>A0ABT2M1H9_9FIRM</name>
<dbReference type="CDD" id="cd04453">
    <property type="entry name" value="S1_RNase_E"/>
    <property type="match status" value="1"/>
</dbReference>
<dbReference type="PROSITE" id="PS50126">
    <property type="entry name" value="S1"/>
    <property type="match status" value="1"/>
</dbReference>
<comment type="caution">
    <text evidence="8">The sequence shown here is derived from an EMBL/GenBank/DDBJ whole genome shotgun (WGS) entry which is preliminary data.</text>
</comment>
<reference evidence="8" key="1">
    <citation type="submission" date="2022-09" db="EMBL/GenBank/DDBJ databases">
        <title>Eubacterium sp. LFL-14 isolated from human feces.</title>
        <authorList>
            <person name="Liu F."/>
        </authorList>
    </citation>
    <scope>NUCLEOTIDE SEQUENCE</scope>
    <source>
        <strain evidence="8">LFL-14</strain>
    </source>
</reference>
<sequence length="393" mass="45144">MSSTDGLTNESESKLILSDFYNDKLLGFYFYKEKLQRITYMDSESVVGNIYIGYVKDVVKNINAAFIEFGNGLKGYYSLNDNSPFFLNVKNNNKVCQGDKILVQVSGDKIKTKDYSLTSNINLTGKYCVLTVGNTNISISKKIQDKTTRNQLTRILDKYKNDEYGFIARTSAKDAKEQMIEGEIIDLINQLEEIKNKAMHLKGKSIVKENESILTKECQEFIDKENGIVITDKKQIFDELSKNKINCKFYNRDLPLFKCYSLEKHLMSGINKKVWLNSGAYLIIEPTEALTVIDVNTGKAELKSNKEETFYKINIEAAHEVVRQLKIRNISGIIIVDFISMRNKENEQILLNKMNEILKYDYSRCIAVDITKLGLMEITRKKGKKSLYEIIQK</sequence>
<dbReference type="RefSeq" id="WP_260978830.1">
    <property type="nucleotide sequence ID" value="NZ_JAODBU010000008.1"/>
</dbReference>
<protein>
    <submittedName>
        <fullName evidence="8">Ribonuclease E/G</fullName>
    </submittedName>
</protein>
<evidence type="ECO:0000256" key="6">
    <source>
        <dbReference type="SAM" id="Coils"/>
    </source>
</evidence>
<dbReference type="InterPro" id="IPR004659">
    <property type="entry name" value="RNase_E/G"/>
</dbReference>
<dbReference type="Gene3D" id="2.40.50.140">
    <property type="entry name" value="Nucleic acid-binding proteins"/>
    <property type="match status" value="1"/>
</dbReference>
<keyword evidence="4" id="KW-0460">Magnesium</keyword>
<dbReference type="InterPro" id="IPR003029">
    <property type="entry name" value="S1_domain"/>
</dbReference>
<keyword evidence="5" id="KW-0694">RNA-binding</keyword>
<evidence type="ECO:0000256" key="5">
    <source>
        <dbReference type="ARBA" id="ARBA00022884"/>
    </source>
</evidence>
<comment type="cofactor">
    <cofactor evidence="1">
        <name>Mg(2+)</name>
        <dbReference type="ChEBI" id="CHEBI:18420"/>
    </cofactor>
</comment>
<evidence type="ECO:0000313" key="9">
    <source>
        <dbReference type="Proteomes" id="UP001431199"/>
    </source>
</evidence>
<evidence type="ECO:0000259" key="7">
    <source>
        <dbReference type="PROSITE" id="PS50126"/>
    </source>
</evidence>
<evidence type="ECO:0000313" key="8">
    <source>
        <dbReference type="EMBL" id="MCT7399381.1"/>
    </source>
</evidence>
<evidence type="ECO:0000256" key="4">
    <source>
        <dbReference type="ARBA" id="ARBA00022842"/>
    </source>
</evidence>
<evidence type="ECO:0000256" key="1">
    <source>
        <dbReference type="ARBA" id="ARBA00001946"/>
    </source>
</evidence>
<feature type="coiled-coil region" evidence="6">
    <location>
        <begin position="177"/>
        <end position="204"/>
    </location>
</feature>
<feature type="domain" description="S1 motif" evidence="7">
    <location>
        <begin position="48"/>
        <end position="120"/>
    </location>
</feature>
<keyword evidence="9" id="KW-1185">Reference proteome</keyword>
<keyword evidence="2" id="KW-0479">Metal-binding</keyword>
<dbReference type="InterPro" id="IPR012340">
    <property type="entry name" value="NA-bd_OB-fold"/>
</dbReference>
<evidence type="ECO:0000256" key="3">
    <source>
        <dbReference type="ARBA" id="ARBA00022801"/>
    </source>
</evidence>
<gene>
    <name evidence="8" type="ORF">N5B56_09840</name>
</gene>
<dbReference type="InterPro" id="IPR019307">
    <property type="entry name" value="RNA-bd_AU-1/RNase_E/G"/>
</dbReference>
<dbReference type="Proteomes" id="UP001431199">
    <property type="component" value="Unassembled WGS sequence"/>
</dbReference>
<evidence type="ECO:0000256" key="2">
    <source>
        <dbReference type="ARBA" id="ARBA00022723"/>
    </source>
</evidence>
<keyword evidence="6" id="KW-0175">Coiled coil</keyword>
<accession>A0ABT2M1H9</accession>
<proteinExistence type="predicted"/>
<organism evidence="8 9">
    <name type="scientific">Eubacterium album</name>
    <dbReference type="NCBI Taxonomy" id="2978477"/>
    <lineage>
        <taxon>Bacteria</taxon>
        <taxon>Bacillati</taxon>
        <taxon>Bacillota</taxon>
        <taxon>Clostridia</taxon>
        <taxon>Eubacteriales</taxon>
        <taxon>Eubacteriaceae</taxon>
        <taxon>Eubacterium</taxon>
    </lineage>
</organism>
<dbReference type="Pfam" id="PF10150">
    <property type="entry name" value="RNase_E_G"/>
    <property type="match status" value="1"/>
</dbReference>
<dbReference type="SUPFAM" id="SSF50249">
    <property type="entry name" value="Nucleic acid-binding proteins"/>
    <property type="match status" value="1"/>
</dbReference>
<keyword evidence="3" id="KW-0378">Hydrolase</keyword>
<dbReference type="SMART" id="SM00316">
    <property type="entry name" value="S1"/>
    <property type="match status" value="1"/>
</dbReference>
<dbReference type="EMBL" id="JAODBU010000008">
    <property type="protein sequence ID" value="MCT7399381.1"/>
    <property type="molecule type" value="Genomic_DNA"/>
</dbReference>
<dbReference type="PANTHER" id="PTHR30001">
    <property type="entry name" value="RIBONUCLEASE"/>
    <property type="match status" value="1"/>
</dbReference>
<dbReference type="PANTHER" id="PTHR30001:SF0">
    <property type="entry name" value="RIBONUCLEASE G"/>
    <property type="match status" value="1"/>
</dbReference>